<proteinExistence type="predicted"/>
<dbReference type="FunCoup" id="A3LRY9">
    <property type="interactions" value="93"/>
</dbReference>
<feature type="transmembrane region" description="Helical" evidence="1">
    <location>
        <begin position="485"/>
        <end position="511"/>
    </location>
</feature>
<dbReference type="KEGG" id="pic:PICST_57819"/>
<dbReference type="eggNOG" id="KOG1183">
    <property type="taxonomic scope" value="Eukaryota"/>
</dbReference>
<dbReference type="PANTHER" id="PTHR21329">
    <property type="entry name" value="PHOSPHATIDYLINOSITOL N-ACETYLGLUCOSAMINYLTRANSFERASE SUBUNIT Q-RELATED"/>
    <property type="match status" value="1"/>
</dbReference>
<reference evidence="2 3" key="1">
    <citation type="journal article" date="2007" name="Nat. Biotechnol.">
        <title>Genome sequence of the lignocellulose-bioconverting and xylose-fermenting yeast Pichia stipitis.</title>
        <authorList>
            <person name="Jeffries T.W."/>
            <person name="Grigoriev I.V."/>
            <person name="Grimwood J."/>
            <person name="Laplaza J.M."/>
            <person name="Aerts A."/>
            <person name="Salamov A."/>
            <person name="Schmutz J."/>
            <person name="Lindquist E."/>
            <person name="Dehal P."/>
            <person name="Shapiro H."/>
            <person name="Jin Y.S."/>
            <person name="Passoth V."/>
            <person name="Richardson P.M."/>
        </authorList>
    </citation>
    <scope>NUCLEOTIDE SEQUENCE [LARGE SCALE GENOMIC DNA]</scope>
    <source>
        <strain evidence="3">ATCC 58785 / CBS 6054 / NBRC 10063 / NRRL Y-11545</strain>
    </source>
</reference>
<organism evidence="2 3">
    <name type="scientific">Scheffersomyces stipitis (strain ATCC 58785 / CBS 6054 / NBRC 10063 / NRRL Y-11545)</name>
    <name type="common">Yeast</name>
    <name type="synonym">Pichia stipitis</name>
    <dbReference type="NCBI Taxonomy" id="322104"/>
    <lineage>
        <taxon>Eukaryota</taxon>
        <taxon>Fungi</taxon>
        <taxon>Dikarya</taxon>
        <taxon>Ascomycota</taxon>
        <taxon>Saccharomycotina</taxon>
        <taxon>Pichiomycetes</taxon>
        <taxon>Debaryomycetaceae</taxon>
        <taxon>Scheffersomyces</taxon>
    </lineage>
</organism>
<feature type="transmembrane region" description="Helical" evidence="1">
    <location>
        <begin position="208"/>
        <end position="228"/>
    </location>
</feature>
<dbReference type="InParanoid" id="A3LRY9"/>
<dbReference type="EMBL" id="CP000497">
    <property type="protein sequence ID" value="ABN65469.1"/>
    <property type="molecule type" value="Genomic_DNA"/>
</dbReference>
<name>A3LRY9_PICST</name>
<dbReference type="RefSeq" id="XP_001383498.1">
    <property type="nucleotide sequence ID" value="XM_001383461.1"/>
</dbReference>
<evidence type="ECO:0000313" key="2">
    <source>
        <dbReference type="EMBL" id="ABN65469.1"/>
    </source>
</evidence>
<dbReference type="PANTHER" id="PTHR21329:SF3">
    <property type="entry name" value="PHOSPHATIDYLINOSITOL N-ACETYLGLUCOSAMINYLTRANSFERASE SUBUNIT Q"/>
    <property type="match status" value="1"/>
</dbReference>
<keyword evidence="2" id="KW-0808">Transferase</keyword>
<protein>
    <submittedName>
        <fullName evidence="2">Glycosylphosphatidylinositol synthesis N-acetylglucosaminyltransferase complex, subunit PIG-Q/GPI1</fullName>
    </submittedName>
</protein>
<gene>
    <name evidence="2" type="primary">GPI1</name>
    <name evidence="2" type="ORF">PICST_57819</name>
</gene>
<dbReference type="GO" id="GO:0016020">
    <property type="term" value="C:membrane"/>
    <property type="evidence" value="ECO:0007669"/>
    <property type="project" value="InterPro"/>
</dbReference>
<evidence type="ECO:0000256" key="1">
    <source>
        <dbReference type="SAM" id="Phobius"/>
    </source>
</evidence>
<keyword evidence="1" id="KW-0812">Transmembrane</keyword>
<dbReference type="OrthoDB" id="70250at2759"/>
<dbReference type="GeneID" id="4838355"/>
<feature type="transmembrane region" description="Helical" evidence="1">
    <location>
        <begin position="398"/>
        <end position="430"/>
    </location>
</feature>
<dbReference type="GO" id="GO:0016757">
    <property type="term" value="F:glycosyltransferase activity"/>
    <property type="evidence" value="ECO:0007669"/>
    <property type="project" value="UniProtKB-KW"/>
</dbReference>
<sequence>MTCSSELQIYFPHDLIRTVSRSNVTKKWYLVGFNINNIYIVVQVVQRKYLNLKKLPPALKGLVIIGSINDEANKYDLSLVWSENTKLPIIKNRPDPAFIIIFQPPNFKNLEYFSINPILLQSMGNDLVNFASNELSEKFCSVEPKTITSKNQSFISDDKILQRINRIVQYRIELRNWLGESHIVNFDPSSYSFLLGILRTVIRSLQMLIIWLIWIINLNTFGFSLVSISKVFRQLDLRLKQLNYFPVQFLFYYDRSILLGDLEESNLVKELQLPIFNSSLNINNSNYINLYNSIWLIFNDILYGTTLYRIIILNFDKIIKFLHTTVIEGFLFNNLMETIAWVSIKHPAGFKLNNELGQFLGDLYTWILRFWKFFVNDFAQQNLVPMLRGDIVYSLKNLLFILCYLGGISFLLGFIIDIVNLFTLHIYFFYYISTKIYRRQLQVINSLFQLFRGKKYNVLRDRIDNLNNYEDNNDFEIDRLLLGTLFFMVLILLLPTIFAFYLLFFLMWLSLLMTLNLLENLQILVSFTPLFVILLKMKNSKRLQGGINFSYIGSSGATSYISMSNKSLSYNEIFTNYIKLFRNAKNFRESIVQHFFSGKVISIKYNNDLKFHYLMLPKNHDKTINIWKYVR</sequence>
<dbReference type="HOGENOM" id="CLU_007914_3_1_1"/>
<dbReference type="GO" id="GO:0005783">
    <property type="term" value="C:endoplasmic reticulum"/>
    <property type="evidence" value="ECO:0007669"/>
    <property type="project" value="TreeGrafter"/>
</dbReference>
<accession>A3LRY9</accession>
<dbReference type="GO" id="GO:0006506">
    <property type="term" value="P:GPI anchor biosynthetic process"/>
    <property type="evidence" value="ECO:0007669"/>
    <property type="project" value="InterPro"/>
</dbReference>
<dbReference type="Proteomes" id="UP000002258">
    <property type="component" value="Chromosome 3"/>
</dbReference>
<keyword evidence="3" id="KW-1185">Reference proteome</keyword>
<keyword evidence="1" id="KW-0472">Membrane</keyword>
<dbReference type="Pfam" id="PF05024">
    <property type="entry name" value="Gpi1"/>
    <property type="match status" value="1"/>
</dbReference>
<feature type="transmembrane region" description="Helical" evidence="1">
    <location>
        <begin position="517"/>
        <end position="535"/>
    </location>
</feature>
<dbReference type="STRING" id="322104.A3LRY9"/>
<keyword evidence="2" id="KW-0328">Glycosyltransferase</keyword>
<dbReference type="AlphaFoldDB" id="A3LRY9"/>
<dbReference type="InterPro" id="IPR007720">
    <property type="entry name" value="PigQ/GPI1"/>
</dbReference>
<dbReference type="OMA" id="CFWPVQY"/>
<evidence type="ECO:0000313" key="3">
    <source>
        <dbReference type="Proteomes" id="UP000002258"/>
    </source>
</evidence>
<keyword evidence="1" id="KW-1133">Transmembrane helix</keyword>